<dbReference type="EMBL" id="VDLX02000028">
    <property type="protein sequence ID" value="KAB8186903.1"/>
    <property type="molecule type" value="Genomic_DNA"/>
</dbReference>
<comment type="caution">
    <text evidence="1">The sequence shown here is derived from an EMBL/GenBank/DDBJ whole genome shotgun (WGS) entry which is preliminary data.</text>
</comment>
<proteinExistence type="predicted"/>
<dbReference type="OrthoDB" id="5194853at2"/>
<dbReference type="Proteomes" id="UP000312512">
    <property type="component" value="Unassembled WGS sequence"/>
</dbReference>
<gene>
    <name evidence="1" type="ORF">FH608_046280</name>
</gene>
<name>A0A5C4V615_9ACTN</name>
<organism evidence="1 2">
    <name type="scientific">Nonomuraea phyllanthi</name>
    <dbReference type="NCBI Taxonomy" id="2219224"/>
    <lineage>
        <taxon>Bacteria</taxon>
        <taxon>Bacillati</taxon>
        <taxon>Actinomycetota</taxon>
        <taxon>Actinomycetes</taxon>
        <taxon>Streptosporangiales</taxon>
        <taxon>Streptosporangiaceae</taxon>
        <taxon>Nonomuraea</taxon>
    </lineage>
</organism>
<keyword evidence="2" id="KW-1185">Reference proteome</keyword>
<evidence type="ECO:0000313" key="2">
    <source>
        <dbReference type="Proteomes" id="UP000312512"/>
    </source>
</evidence>
<protein>
    <submittedName>
        <fullName evidence="1">Uncharacterized protein</fullName>
    </submittedName>
</protein>
<dbReference type="AlphaFoldDB" id="A0A5C4V615"/>
<sequence>MADPALAIDLEAPFAGYESVTEWYVGEYTDHVYPSCPALRRSGEPPRRGQGRLYPEAGDVCGWCARTWRARKAKEVTADDLHI</sequence>
<dbReference type="RefSeq" id="WP_139637567.1">
    <property type="nucleotide sequence ID" value="NZ_VDLX02000028.1"/>
</dbReference>
<evidence type="ECO:0000313" key="1">
    <source>
        <dbReference type="EMBL" id="KAB8186903.1"/>
    </source>
</evidence>
<accession>A0A5C4V615</accession>
<reference evidence="1 2" key="1">
    <citation type="submission" date="2019-10" db="EMBL/GenBank/DDBJ databases">
        <title>Nonomuraea sp. nov., isolated from Phyllanthus amarus.</title>
        <authorList>
            <person name="Klykleung N."/>
            <person name="Tanasupawat S."/>
        </authorList>
    </citation>
    <scope>NUCLEOTIDE SEQUENCE [LARGE SCALE GENOMIC DNA]</scope>
    <source>
        <strain evidence="1 2">PA1-10</strain>
    </source>
</reference>